<feature type="transmembrane region" description="Helical" evidence="1">
    <location>
        <begin position="254"/>
        <end position="271"/>
    </location>
</feature>
<organism evidence="2 3">
    <name type="scientific">Candidatus Synechococcus calcipolaris G9</name>
    <dbReference type="NCBI Taxonomy" id="1497997"/>
    <lineage>
        <taxon>Bacteria</taxon>
        <taxon>Bacillati</taxon>
        <taxon>Cyanobacteriota</taxon>
        <taxon>Cyanophyceae</taxon>
        <taxon>Synechococcales</taxon>
        <taxon>Synechococcaceae</taxon>
        <taxon>Synechococcus</taxon>
    </lineage>
</organism>
<feature type="transmembrane region" description="Helical" evidence="1">
    <location>
        <begin position="278"/>
        <end position="296"/>
    </location>
</feature>
<sequence>MKIYKDDLDWAANQGIISAEQADTLWQALGDRRAQQPQFSAGNVAYYFGALIVISAMGWFMGLAWESFSGGGLFLIATIYALLFIMAGRTLYFSQNVRIAGGLLFTIAVCMTPLAIYGLQRWTGFWLVGDPGSYRDFYVWIRGGWFFMELATIISSLVALHFVRFPFLVAPLAFSLWFMAMDIVPLIYEGEGIIWQQRLLVSMWFGIAMIIAAYWVDLRNRRSQGDYGFWLYFFGLISFWGSLPLMPSETEWDHFLYCLVNLILMFLSILLKRRIFMIFGGLGVFGYLTRLALVVFANSLLFPFALSALGIAIIYLGVLYQKHYKALEQWIQRIVPEWMEKLIPREN</sequence>
<dbReference type="Proteomes" id="UP001154265">
    <property type="component" value="Unassembled WGS sequence"/>
</dbReference>
<feature type="transmembrane region" description="Helical" evidence="1">
    <location>
        <begin position="71"/>
        <end position="92"/>
    </location>
</feature>
<feature type="transmembrane region" description="Helical" evidence="1">
    <location>
        <begin position="167"/>
        <end position="187"/>
    </location>
</feature>
<feature type="transmembrane region" description="Helical" evidence="1">
    <location>
        <begin position="229"/>
        <end position="248"/>
    </location>
</feature>
<keyword evidence="1" id="KW-1133">Transmembrane helix</keyword>
<proteinExistence type="predicted"/>
<feature type="transmembrane region" description="Helical" evidence="1">
    <location>
        <begin position="44"/>
        <end position="65"/>
    </location>
</feature>
<name>A0ABT6EUH3_9SYNE</name>
<evidence type="ECO:0000256" key="1">
    <source>
        <dbReference type="SAM" id="Phobius"/>
    </source>
</evidence>
<reference evidence="2" key="1">
    <citation type="journal article" date="2022" name="Genome Biol. Evol.">
        <title>A New Gene Family Diagnostic for Intracellular Biomineralization of Amorphous Ca Carbonates by Cyanobacteria.</title>
        <authorList>
            <person name="Benzerara K."/>
            <person name="Duprat E."/>
            <person name="Bitard-Feildel T."/>
            <person name="Caumes G."/>
            <person name="Cassier-Chauvat C."/>
            <person name="Chauvat F."/>
            <person name="Dezi M."/>
            <person name="Diop S.I."/>
            <person name="Gaschignard G."/>
            <person name="Gorgen S."/>
            <person name="Gugger M."/>
            <person name="Lopez-Garcia P."/>
            <person name="Millet M."/>
            <person name="Skouri-Panet F."/>
            <person name="Moreira D."/>
            <person name="Callebaut I."/>
        </authorList>
    </citation>
    <scope>NUCLEOTIDE SEQUENCE</scope>
    <source>
        <strain evidence="2">G9</strain>
    </source>
</reference>
<protein>
    <submittedName>
        <fullName evidence="2">DUF2157 domain-containing protein</fullName>
    </submittedName>
</protein>
<feature type="transmembrane region" description="Helical" evidence="1">
    <location>
        <begin position="199"/>
        <end position="217"/>
    </location>
</feature>
<evidence type="ECO:0000313" key="2">
    <source>
        <dbReference type="EMBL" id="MDG2989521.1"/>
    </source>
</evidence>
<gene>
    <name evidence="2" type="ORF">L3556_01035</name>
</gene>
<keyword evidence="1" id="KW-0812">Transmembrane</keyword>
<dbReference type="EMBL" id="JAKKUT010000001">
    <property type="protein sequence ID" value="MDG2989521.1"/>
    <property type="molecule type" value="Genomic_DNA"/>
</dbReference>
<feature type="transmembrane region" description="Helical" evidence="1">
    <location>
        <begin position="139"/>
        <end position="160"/>
    </location>
</feature>
<accession>A0ABT6EUH3</accession>
<feature type="transmembrane region" description="Helical" evidence="1">
    <location>
        <begin position="302"/>
        <end position="320"/>
    </location>
</feature>
<feature type="transmembrane region" description="Helical" evidence="1">
    <location>
        <begin position="99"/>
        <end position="119"/>
    </location>
</feature>
<dbReference type="RefSeq" id="WP_277865444.1">
    <property type="nucleotide sequence ID" value="NZ_JAKKUT010000001.1"/>
</dbReference>
<keyword evidence="1" id="KW-0472">Membrane</keyword>
<comment type="caution">
    <text evidence="2">The sequence shown here is derived from an EMBL/GenBank/DDBJ whole genome shotgun (WGS) entry which is preliminary data.</text>
</comment>
<keyword evidence="3" id="KW-1185">Reference proteome</keyword>
<evidence type="ECO:0000313" key="3">
    <source>
        <dbReference type="Proteomes" id="UP001154265"/>
    </source>
</evidence>
<reference evidence="2" key="2">
    <citation type="submission" date="2022-01" db="EMBL/GenBank/DDBJ databases">
        <authorList>
            <person name="Zivanovic Y."/>
            <person name="Moreira D."/>
            <person name="Lopez-Garcia P."/>
        </authorList>
    </citation>
    <scope>NUCLEOTIDE SEQUENCE</scope>
    <source>
        <strain evidence="2">G9</strain>
    </source>
</reference>